<reference evidence="2" key="1">
    <citation type="submission" date="2018-06" db="EMBL/GenBank/DDBJ databases">
        <authorList>
            <consortium name="Pathogen Informatics"/>
            <person name="Doyle S."/>
        </authorList>
    </citation>
    <scope>NUCLEOTIDE SEQUENCE [LARGE SCALE GENOMIC DNA]</scope>
    <source>
        <strain evidence="2">NCTC11421</strain>
    </source>
</reference>
<protein>
    <submittedName>
        <fullName evidence="2">Membrane protein</fullName>
    </submittedName>
</protein>
<evidence type="ECO:0000256" key="1">
    <source>
        <dbReference type="SAM" id="MobiDB-lite"/>
    </source>
</evidence>
<organism evidence="2">
    <name type="scientific">Neisseria gonorrhoeae</name>
    <dbReference type="NCBI Taxonomy" id="485"/>
    <lineage>
        <taxon>Bacteria</taxon>
        <taxon>Pseudomonadati</taxon>
        <taxon>Pseudomonadota</taxon>
        <taxon>Betaproteobacteria</taxon>
        <taxon>Neisseriales</taxon>
        <taxon>Neisseriaceae</taxon>
        <taxon>Neisseria</taxon>
    </lineage>
</organism>
<proteinExistence type="predicted"/>
<evidence type="ECO:0000313" key="2">
    <source>
        <dbReference type="EMBL" id="SUA24095.1"/>
    </source>
</evidence>
<feature type="region of interest" description="Disordered" evidence="1">
    <location>
        <begin position="1"/>
        <end position="23"/>
    </location>
</feature>
<sequence>MEYQKQEPANKSKESDIRRDEVQSDERIALAGIQAQKSDSDNRGTVFTETVKSRNRTPTWPALIAALAVIAAMPTGKTDVALELIKVGGAVILGYIAGVNKGRAQALERSRPDQTA</sequence>
<accession>A0A378W0L4</accession>
<dbReference type="EMBL" id="UGRI01000001">
    <property type="protein sequence ID" value="SUA24095.1"/>
    <property type="molecule type" value="Genomic_DNA"/>
</dbReference>
<gene>
    <name evidence="2" type="ORF">NCTC11421_02085</name>
</gene>
<name>A0A378W0L4_NEIGO</name>
<dbReference type="AlphaFoldDB" id="A0A378W0L4"/>